<comment type="PTM">
    <text evidence="6">Binds 1 heme c group covalently per subunit.</text>
</comment>
<keyword evidence="1" id="KW-0813">Transport</keyword>
<accession>A0A318SZI4</accession>
<evidence type="ECO:0000259" key="8">
    <source>
        <dbReference type="PROSITE" id="PS51007"/>
    </source>
</evidence>
<reference evidence="9 10" key="1">
    <citation type="submission" date="2018-06" db="EMBL/GenBank/DDBJ databases">
        <title>Genomic Encyclopedia of Type Strains, Phase III (KMG-III): the genomes of soil and plant-associated and newly described type strains.</title>
        <authorList>
            <person name="Whitman W."/>
        </authorList>
    </citation>
    <scope>NUCLEOTIDE SEQUENCE [LARGE SCALE GENOMIC DNA]</scope>
    <source>
        <strain evidence="9 10">CECT 7646</strain>
    </source>
</reference>
<organism evidence="9 10">
    <name type="scientific">Xylophilus ampelinus</name>
    <dbReference type="NCBI Taxonomy" id="54067"/>
    <lineage>
        <taxon>Bacteria</taxon>
        <taxon>Pseudomonadati</taxon>
        <taxon>Pseudomonadota</taxon>
        <taxon>Betaproteobacteria</taxon>
        <taxon>Burkholderiales</taxon>
        <taxon>Xylophilus</taxon>
    </lineage>
</organism>
<dbReference type="InterPro" id="IPR002324">
    <property type="entry name" value="Cyt_c_ID"/>
</dbReference>
<dbReference type="InterPro" id="IPR036909">
    <property type="entry name" value="Cyt_c-like_dom_sf"/>
</dbReference>
<dbReference type="SUPFAM" id="SSF46626">
    <property type="entry name" value="Cytochrome c"/>
    <property type="match status" value="1"/>
</dbReference>
<name>A0A318SZI4_9BURK</name>
<evidence type="ECO:0000256" key="1">
    <source>
        <dbReference type="ARBA" id="ARBA00022448"/>
    </source>
</evidence>
<dbReference type="GO" id="GO:0009055">
    <property type="term" value="F:electron transfer activity"/>
    <property type="evidence" value="ECO:0007669"/>
    <property type="project" value="InterPro"/>
</dbReference>
<sequence>MHRLLPPAAVLLLGLACLPARADLALAKARNCMACHNVERKIVGPSFKAIAQKYAGQNVDDRLAQKIVKGGSGVWGPVPMPANSQVSDADAKALAAWITELK</sequence>
<keyword evidence="7" id="KW-0732">Signal</keyword>
<proteinExistence type="predicted"/>
<keyword evidence="3 6" id="KW-0479">Metal-binding</keyword>
<dbReference type="EMBL" id="QJTC01000006">
    <property type="protein sequence ID" value="PYE78528.1"/>
    <property type="molecule type" value="Genomic_DNA"/>
</dbReference>
<keyword evidence="2 6" id="KW-0349">Heme</keyword>
<evidence type="ECO:0000313" key="10">
    <source>
        <dbReference type="Proteomes" id="UP000247540"/>
    </source>
</evidence>
<evidence type="ECO:0000256" key="2">
    <source>
        <dbReference type="ARBA" id="ARBA00022617"/>
    </source>
</evidence>
<dbReference type="PRINTS" id="PR00606">
    <property type="entry name" value="CYTCHROMECID"/>
</dbReference>
<evidence type="ECO:0000256" key="3">
    <source>
        <dbReference type="ARBA" id="ARBA00022723"/>
    </source>
</evidence>
<dbReference type="GO" id="GO:0020037">
    <property type="term" value="F:heme binding"/>
    <property type="evidence" value="ECO:0007669"/>
    <property type="project" value="InterPro"/>
</dbReference>
<feature type="binding site" description="covalent" evidence="6">
    <location>
        <position position="32"/>
    </location>
    <ligand>
        <name>heme c</name>
        <dbReference type="ChEBI" id="CHEBI:61717"/>
    </ligand>
</feature>
<evidence type="ECO:0000313" key="9">
    <source>
        <dbReference type="EMBL" id="PYE78528.1"/>
    </source>
</evidence>
<feature type="signal peptide" evidence="7">
    <location>
        <begin position="1"/>
        <end position="22"/>
    </location>
</feature>
<dbReference type="RefSeq" id="WP_110465072.1">
    <property type="nucleotide sequence ID" value="NZ_JAMOFZ010000006.1"/>
</dbReference>
<feature type="binding site" description="covalent" evidence="6">
    <location>
        <position position="80"/>
    </location>
    <ligand>
        <name>heme c</name>
        <dbReference type="ChEBI" id="CHEBI:61717"/>
    </ligand>
</feature>
<evidence type="ECO:0000256" key="7">
    <source>
        <dbReference type="SAM" id="SignalP"/>
    </source>
</evidence>
<dbReference type="PROSITE" id="PS51007">
    <property type="entry name" value="CYTC"/>
    <property type="match status" value="1"/>
</dbReference>
<protein>
    <submittedName>
        <fullName evidence="9">Cytochrome c</fullName>
    </submittedName>
</protein>
<keyword evidence="4" id="KW-0249">Electron transport</keyword>
<keyword evidence="5 6" id="KW-0408">Iron</keyword>
<evidence type="ECO:0000256" key="6">
    <source>
        <dbReference type="PIRSR" id="PIRSR602324-1"/>
    </source>
</evidence>
<gene>
    <name evidence="9" type="ORF">DFQ15_10634</name>
</gene>
<evidence type="ECO:0000256" key="4">
    <source>
        <dbReference type="ARBA" id="ARBA00022982"/>
    </source>
</evidence>
<feature type="binding site" description="covalent" evidence="6">
    <location>
        <position position="36"/>
    </location>
    <ligand>
        <name>heme c</name>
        <dbReference type="ChEBI" id="CHEBI:61717"/>
    </ligand>
</feature>
<dbReference type="PROSITE" id="PS51257">
    <property type="entry name" value="PROKAR_LIPOPROTEIN"/>
    <property type="match status" value="1"/>
</dbReference>
<feature type="chain" id="PRO_5016408559" evidence="7">
    <location>
        <begin position="23"/>
        <end position="102"/>
    </location>
</feature>
<dbReference type="AlphaFoldDB" id="A0A318SZI4"/>
<dbReference type="OrthoDB" id="9814063at2"/>
<dbReference type="Pfam" id="PF00034">
    <property type="entry name" value="Cytochrom_C"/>
    <property type="match status" value="1"/>
</dbReference>
<feature type="domain" description="Cytochrome c" evidence="8">
    <location>
        <begin position="9"/>
        <end position="102"/>
    </location>
</feature>
<dbReference type="Proteomes" id="UP000247540">
    <property type="component" value="Unassembled WGS sequence"/>
</dbReference>
<dbReference type="InterPro" id="IPR009056">
    <property type="entry name" value="Cyt_c-like_dom"/>
</dbReference>
<keyword evidence="10" id="KW-1185">Reference proteome</keyword>
<dbReference type="GO" id="GO:0005506">
    <property type="term" value="F:iron ion binding"/>
    <property type="evidence" value="ECO:0007669"/>
    <property type="project" value="InterPro"/>
</dbReference>
<evidence type="ECO:0000256" key="5">
    <source>
        <dbReference type="ARBA" id="ARBA00023004"/>
    </source>
</evidence>
<dbReference type="Gene3D" id="1.10.760.10">
    <property type="entry name" value="Cytochrome c-like domain"/>
    <property type="match status" value="1"/>
</dbReference>
<comment type="caution">
    <text evidence="9">The sequence shown here is derived from an EMBL/GenBank/DDBJ whole genome shotgun (WGS) entry which is preliminary data.</text>
</comment>